<dbReference type="Proteomes" id="UP000318741">
    <property type="component" value="Chromosome"/>
</dbReference>
<feature type="domain" description="Gfo/Idh/MocA-like oxidoreductase N-terminal" evidence="1">
    <location>
        <begin position="48"/>
        <end position="177"/>
    </location>
</feature>
<evidence type="ECO:0000259" key="1">
    <source>
        <dbReference type="Pfam" id="PF01408"/>
    </source>
</evidence>
<name>A0A517PCY8_9PLAN</name>
<accession>A0A517PCY8</accession>
<evidence type="ECO:0000313" key="3">
    <source>
        <dbReference type="Proteomes" id="UP000318741"/>
    </source>
</evidence>
<organism evidence="2 3">
    <name type="scientific">Alienimonas californiensis</name>
    <dbReference type="NCBI Taxonomy" id="2527989"/>
    <lineage>
        <taxon>Bacteria</taxon>
        <taxon>Pseudomonadati</taxon>
        <taxon>Planctomycetota</taxon>
        <taxon>Planctomycetia</taxon>
        <taxon>Planctomycetales</taxon>
        <taxon>Planctomycetaceae</taxon>
        <taxon>Alienimonas</taxon>
    </lineage>
</organism>
<dbReference type="InterPro" id="IPR050463">
    <property type="entry name" value="Gfo/Idh/MocA_oxidrdct_glycsds"/>
</dbReference>
<proteinExistence type="predicted"/>
<keyword evidence="2" id="KW-0560">Oxidoreductase</keyword>
<dbReference type="SUPFAM" id="SSF51735">
    <property type="entry name" value="NAD(P)-binding Rossmann-fold domains"/>
    <property type="match status" value="1"/>
</dbReference>
<reference evidence="2 3" key="1">
    <citation type="submission" date="2019-02" db="EMBL/GenBank/DDBJ databases">
        <title>Deep-cultivation of Planctomycetes and their phenomic and genomic characterization uncovers novel biology.</title>
        <authorList>
            <person name="Wiegand S."/>
            <person name="Jogler M."/>
            <person name="Boedeker C."/>
            <person name="Pinto D."/>
            <person name="Vollmers J."/>
            <person name="Rivas-Marin E."/>
            <person name="Kohn T."/>
            <person name="Peeters S.H."/>
            <person name="Heuer A."/>
            <person name="Rast P."/>
            <person name="Oberbeckmann S."/>
            <person name="Bunk B."/>
            <person name="Jeske O."/>
            <person name="Meyerdierks A."/>
            <person name="Storesund J.E."/>
            <person name="Kallscheuer N."/>
            <person name="Luecker S."/>
            <person name="Lage O.M."/>
            <person name="Pohl T."/>
            <person name="Merkel B.J."/>
            <person name="Hornburger P."/>
            <person name="Mueller R.-W."/>
            <person name="Bruemmer F."/>
            <person name="Labrenz M."/>
            <person name="Spormann A.M."/>
            <person name="Op den Camp H."/>
            <person name="Overmann J."/>
            <person name="Amann R."/>
            <person name="Jetten M.S.M."/>
            <person name="Mascher T."/>
            <person name="Medema M.H."/>
            <person name="Devos D.P."/>
            <person name="Kaster A.-K."/>
            <person name="Ovreas L."/>
            <person name="Rohde M."/>
            <person name="Galperin M.Y."/>
            <person name="Jogler C."/>
        </authorList>
    </citation>
    <scope>NUCLEOTIDE SEQUENCE [LARGE SCALE GENOMIC DNA]</scope>
    <source>
        <strain evidence="2 3">CA12</strain>
    </source>
</reference>
<protein>
    <submittedName>
        <fullName evidence="2">1,5-anhydro-D-fructose reductase</fullName>
        <ecNumber evidence="2">1.1.1.292</ecNumber>
    </submittedName>
</protein>
<dbReference type="AlphaFoldDB" id="A0A517PCY8"/>
<keyword evidence="3" id="KW-1185">Reference proteome</keyword>
<dbReference type="GO" id="GO:0033712">
    <property type="term" value="F:1,5-anhydro-D-fructose reductase (1,5-anhydro-D-mannitol-forming) activity"/>
    <property type="evidence" value="ECO:0007669"/>
    <property type="project" value="UniProtKB-EC"/>
</dbReference>
<dbReference type="EC" id="1.1.1.292" evidence="2"/>
<dbReference type="PANTHER" id="PTHR43818:SF9">
    <property type="entry name" value="HYPOTHETICAL OXIDOREDUCTASE"/>
    <property type="match status" value="1"/>
</dbReference>
<dbReference type="KEGG" id="acaf:CA12_33540"/>
<evidence type="ECO:0000313" key="2">
    <source>
        <dbReference type="EMBL" id="QDT17240.1"/>
    </source>
</evidence>
<dbReference type="GO" id="GO:0000166">
    <property type="term" value="F:nucleotide binding"/>
    <property type="evidence" value="ECO:0007669"/>
    <property type="project" value="InterPro"/>
</dbReference>
<dbReference type="EMBL" id="CP036265">
    <property type="protein sequence ID" value="QDT17240.1"/>
    <property type="molecule type" value="Genomic_DNA"/>
</dbReference>
<dbReference type="Pfam" id="PF01408">
    <property type="entry name" value="GFO_IDH_MocA"/>
    <property type="match status" value="1"/>
</dbReference>
<sequence length="359" mass="38418">MRHVSLPLILAFICSAGGTSPLRANLPDPPAPDAAAADQPSTHRTELRVGIIGLDTSHVTAFTKLLNAEDPSPELAGCRVVAAYPQGSPDIESSVMRVPGYTEQVREMGVEIVDSIDALVAKVDVILLESNDGRPHLEQILPALRAGKPVFVDKPIAGSLTDAVAIFAAAEKYEVPIFSASSLRYAEGAQALRHGKIGEILGCDAYSPAALEPTHPDLYWYGIHGVETLFTVMGTGCESVSRTHTPECDVVVGVWDGGRIGTFRGIREGKRGYGGQAFGTTGNAAIGEYGGYRPLLVEIVRFFRTEQPPVSEEETLEIYAFMEAADESKRQGGASVALEDVMKKARRQATDRLKSLGVD</sequence>
<dbReference type="Gene3D" id="3.30.360.10">
    <property type="entry name" value="Dihydrodipicolinate Reductase, domain 2"/>
    <property type="match status" value="1"/>
</dbReference>
<dbReference type="InterPro" id="IPR000683">
    <property type="entry name" value="Gfo/Idh/MocA-like_OxRdtase_N"/>
</dbReference>
<dbReference type="PANTHER" id="PTHR43818">
    <property type="entry name" value="BCDNA.GH03377"/>
    <property type="match status" value="1"/>
</dbReference>
<dbReference type="InterPro" id="IPR036291">
    <property type="entry name" value="NAD(P)-bd_dom_sf"/>
</dbReference>
<dbReference type="Gene3D" id="3.40.50.720">
    <property type="entry name" value="NAD(P)-binding Rossmann-like Domain"/>
    <property type="match status" value="1"/>
</dbReference>
<gene>
    <name evidence="2" type="primary">afr_3</name>
    <name evidence="2" type="ORF">CA12_33540</name>
</gene>
<dbReference type="OrthoDB" id="128220at2"/>